<comment type="caution">
    <text evidence="1">The sequence shown here is derived from an EMBL/GenBank/DDBJ whole genome shotgun (WGS) entry which is preliminary data.</text>
</comment>
<dbReference type="OrthoDB" id="5428890at2759"/>
<evidence type="ECO:0000313" key="2">
    <source>
        <dbReference type="Proteomes" id="UP000544331"/>
    </source>
</evidence>
<protein>
    <submittedName>
        <fullName evidence="1">Uncharacterized protein</fullName>
    </submittedName>
</protein>
<gene>
    <name evidence="1" type="ORF">FMUND_464</name>
</gene>
<accession>A0A8H5Z8I3</accession>
<dbReference type="Proteomes" id="UP000544331">
    <property type="component" value="Unassembled WGS sequence"/>
</dbReference>
<name>A0A8H5Z8I3_9HYPO</name>
<organism evidence="1 2">
    <name type="scientific">Fusarium mundagurra</name>
    <dbReference type="NCBI Taxonomy" id="1567541"/>
    <lineage>
        <taxon>Eukaryota</taxon>
        <taxon>Fungi</taxon>
        <taxon>Dikarya</taxon>
        <taxon>Ascomycota</taxon>
        <taxon>Pezizomycotina</taxon>
        <taxon>Sordariomycetes</taxon>
        <taxon>Hypocreomycetidae</taxon>
        <taxon>Hypocreales</taxon>
        <taxon>Nectriaceae</taxon>
        <taxon>Fusarium</taxon>
        <taxon>Fusarium fujikuroi species complex</taxon>
    </lineage>
</organism>
<sequence length="234" mass="26800">MFPPNELERKEIAKQLLGDESVTASTNTAFKAYFDYYDSVICPYSPGDTALHFDTPALRSHSEVLKYVKSLCANSALSRDEFLAASLPTGNIMSREREHVARAIVKVAFMVDCASKDFYSEGPRSEGLSRVKWEENQRFLDFMKQAFASDVAQTTAQQENNIEALQEKKALKAWKLVRRYGIKIRATNNLLEHLLYDPREKVLKVFHQTAFLRASLKRIKDEPLNLDFEQAIRL</sequence>
<proteinExistence type="predicted"/>
<dbReference type="EMBL" id="JAAOAN010000025">
    <property type="protein sequence ID" value="KAF5724787.1"/>
    <property type="molecule type" value="Genomic_DNA"/>
</dbReference>
<reference evidence="1 2" key="1">
    <citation type="submission" date="2020-05" db="EMBL/GenBank/DDBJ databases">
        <title>Identification and distribution of gene clusters putatively required for synthesis of sphingolipid metabolism inhibitors in phylogenetically diverse species of the filamentous fungus Fusarium.</title>
        <authorList>
            <person name="Kim H.-S."/>
            <person name="Busman M."/>
            <person name="Brown D.W."/>
            <person name="Divon H."/>
            <person name="Uhlig S."/>
            <person name="Proctor R.H."/>
        </authorList>
    </citation>
    <scope>NUCLEOTIDE SEQUENCE [LARGE SCALE GENOMIC DNA]</scope>
    <source>
        <strain evidence="1 2">NRRL 66235</strain>
    </source>
</reference>
<keyword evidence="2" id="KW-1185">Reference proteome</keyword>
<dbReference type="AlphaFoldDB" id="A0A8H5Z8I3"/>
<evidence type="ECO:0000313" key="1">
    <source>
        <dbReference type="EMBL" id="KAF5724787.1"/>
    </source>
</evidence>